<accession>A0A6P7WHG2</accession>
<evidence type="ECO:0000256" key="4">
    <source>
        <dbReference type="ARBA" id="ARBA00022606"/>
    </source>
</evidence>
<evidence type="ECO:0000256" key="13">
    <source>
        <dbReference type="SAM" id="Phobius"/>
    </source>
</evidence>
<dbReference type="PANTHER" id="PTHR11394:SF47">
    <property type="entry name" value="TASTE RECEPTOR TYPE 2 MEMBER 40"/>
    <property type="match status" value="1"/>
</dbReference>
<dbReference type="GO" id="GO:0033038">
    <property type="term" value="F:bitter taste receptor activity"/>
    <property type="evidence" value="ECO:0007669"/>
    <property type="project" value="InterPro"/>
</dbReference>
<evidence type="ECO:0000313" key="14">
    <source>
        <dbReference type="Proteomes" id="UP000515156"/>
    </source>
</evidence>
<dbReference type="Gene3D" id="1.20.1070.10">
    <property type="entry name" value="Rhodopsin 7-helix transmembrane proteins"/>
    <property type="match status" value="1"/>
</dbReference>
<comment type="similarity">
    <text evidence="2 11">Belongs to the G-protein coupled receptor T2R family.</text>
</comment>
<evidence type="ECO:0000256" key="8">
    <source>
        <dbReference type="ARBA" id="ARBA00023136"/>
    </source>
</evidence>
<keyword evidence="6 13" id="KW-1133">Transmembrane helix</keyword>
<keyword evidence="9 12" id="KW-0675">Receptor</keyword>
<proteinExistence type="inferred from homology"/>
<feature type="transmembrane region" description="Helical" evidence="13">
    <location>
        <begin position="232"/>
        <end position="251"/>
    </location>
</feature>
<evidence type="ECO:0000256" key="11">
    <source>
        <dbReference type="RuleBase" id="RU004423"/>
    </source>
</evidence>
<dbReference type="RefSeq" id="XP_030042717.1">
    <property type="nucleotide sequence ID" value="XM_030186857.1"/>
</dbReference>
<evidence type="ECO:0000313" key="15">
    <source>
        <dbReference type="RefSeq" id="XP_030042717.1"/>
    </source>
</evidence>
<feature type="transmembrane region" description="Helical" evidence="13">
    <location>
        <begin position="21"/>
        <end position="43"/>
    </location>
</feature>
<reference evidence="15" key="1">
    <citation type="submission" date="2025-08" db="UniProtKB">
        <authorList>
            <consortium name="RefSeq"/>
        </authorList>
    </citation>
    <scope>IDENTIFICATION</scope>
</reference>
<keyword evidence="4 12" id="KW-0716">Sensory transduction</keyword>
<feature type="transmembrane region" description="Helical" evidence="13">
    <location>
        <begin position="149"/>
        <end position="174"/>
    </location>
</feature>
<evidence type="ECO:0000256" key="5">
    <source>
        <dbReference type="ARBA" id="ARBA00022692"/>
    </source>
</evidence>
<evidence type="ECO:0000256" key="7">
    <source>
        <dbReference type="ARBA" id="ARBA00023040"/>
    </source>
</evidence>
<keyword evidence="3 12" id="KW-0919">Taste</keyword>
<dbReference type="InterPro" id="IPR007960">
    <property type="entry name" value="TAS2R"/>
</dbReference>
<dbReference type="Pfam" id="PF05296">
    <property type="entry name" value="TAS2R"/>
    <property type="match status" value="1"/>
</dbReference>
<evidence type="ECO:0000256" key="10">
    <source>
        <dbReference type="ARBA" id="ARBA00023224"/>
    </source>
</evidence>
<dbReference type="KEGG" id="muo:115457443"/>
<dbReference type="InParanoid" id="A0A6P7WHG2"/>
<evidence type="ECO:0000256" key="9">
    <source>
        <dbReference type="ARBA" id="ARBA00023170"/>
    </source>
</evidence>
<keyword evidence="7 12" id="KW-0297">G-protein coupled receptor</keyword>
<dbReference type="AlphaFoldDB" id="A0A6P7WHG2"/>
<dbReference type="Proteomes" id="UP000515156">
    <property type="component" value="Chromosome 14"/>
</dbReference>
<comment type="subcellular location">
    <subcellularLocation>
        <location evidence="1 12">Membrane</location>
        <topology evidence="1 12">Multi-pass membrane protein</topology>
    </subcellularLocation>
</comment>
<feature type="transmembrane region" description="Helical" evidence="13">
    <location>
        <begin position="195"/>
        <end position="220"/>
    </location>
</feature>
<dbReference type="GeneID" id="115457443"/>
<gene>
    <name evidence="15" type="primary">LOC115457443</name>
</gene>
<feature type="transmembrane region" description="Helical" evidence="13">
    <location>
        <begin position="100"/>
        <end position="119"/>
    </location>
</feature>
<keyword evidence="8 12" id="KW-0472">Membrane</keyword>
<protein>
    <recommendedName>
        <fullName evidence="12">Taste receptor type 2</fullName>
    </recommendedName>
</protein>
<keyword evidence="10 12" id="KW-0807">Transducer</keyword>
<feature type="transmembrane region" description="Helical" evidence="13">
    <location>
        <begin position="55"/>
        <end position="80"/>
    </location>
</feature>
<evidence type="ECO:0000256" key="2">
    <source>
        <dbReference type="ARBA" id="ARBA00007376"/>
    </source>
</evidence>
<evidence type="ECO:0000256" key="3">
    <source>
        <dbReference type="ARBA" id="ARBA00022480"/>
    </source>
</evidence>
<keyword evidence="5 12" id="KW-0812">Transmembrane</keyword>
<dbReference type="OrthoDB" id="8876749at2759"/>
<evidence type="ECO:0000256" key="1">
    <source>
        <dbReference type="ARBA" id="ARBA00004141"/>
    </source>
</evidence>
<dbReference type="GO" id="GO:0004930">
    <property type="term" value="F:G protein-coupled receptor activity"/>
    <property type="evidence" value="ECO:0007669"/>
    <property type="project" value="UniProtKB-KW"/>
</dbReference>
<organism evidence="14 15">
    <name type="scientific">Microcaecilia unicolor</name>
    <dbReference type="NCBI Taxonomy" id="1415580"/>
    <lineage>
        <taxon>Eukaryota</taxon>
        <taxon>Metazoa</taxon>
        <taxon>Chordata</taxon>
        <taxon>Craniata</taxon>
        <taxon>Vertebrata</taxon>
        <taxon>Euteleostomi</taxon>
        <taxon>Amphibia</taxon>
        <taxon>Gymnophiona</taxon>
        <taxon>Siphonopidae</taxon>
        <taxon>Microcaecilia</taxon>
    </lineage>
</organism>
<dbReference type="SUPFAM" id="SSF81321">
    <property type="entry name" value="Family A G protein-coupled receptor-like"/>
    <property type="match status" value="1"/>
</dbReference>
<dbReference type="GO" id="GO:0016020">
    <property type="term" value="C:membrane"/>
    <property type="evidence" value="ECO:0007669"/>
    <property type="project" value="UniProtKB-SubCell"/>
</dbReference>
<evidence type="ECO:0000256" key="6">
    <source>
        <dbReference type="ARBA" id="ARBA00022989"/>
    </source>
</evidence>
<dbReference type="PANTHER" id="PTHR11394">
    <property type="entry name" value="TASTE RECEPTOR TYPE 2"/>
    <property type="match status" value="1"/>
</dbReference>
<name>A0A6P7WHG2_9AMPH</name>
<evidence type="ECO:0000256" key="12">
    <source>
        <dbReference type="RuleBase" id="RU004424"/>
    </source>
</evidence>
<sequence length="275" mass="31580">MSIKHWVKRQDLNPDDLIISSLGACNIICQCLSVLNCFVYYFWRSILFQDHIFNTILILWLTLQSSNIWFATLLCLYFCVKIVNYQQPVFLLLKMTFPKMVPWILPGTFLSSLVISIPVDCRSFIESYTNLTANVSNNVSSVSRFSGAFLIYFTFCVLGFIIYFFSAMAILASLSKHVKRMKNLDSLQNLHLKAHFGAAKTVMSLFILYFICFVVLMIWVSRGSNETIILDAVFTIVSIVGYALSPIILILRSRRLNNGLTDIFHLLKRCCRREA</sequence>
<keyword evidence="14" id="KW-1185">Reference proteome</keyword>